<dbReference type="Gene3D" id="3.30.390.100">
    <property type="match status" value="1"/>
</dbReference>
<dbReference type="Proteomes" id="UP000245702">
    <property type="component" value="Unassembled WGS sequence"/>
</dbReference>
<evidence type="ECO:0000313" key="4">
    <source>
        <dbReference type="Proteomes" id="UP000245702"/>
    </source>
</evidence>
<evidence type="ECO:0000313" key="3">
    <source>
        <dbReference type="EMBL" id="CVK17951.1"/>
    </source>
</evidence>
<sequence length="267" mass="29995">MGEVSKWDIYDKLIASIPDDLRIEACLTGLSWFLVRSKGVGIAMTPPEGSRDYCFTGKINGAPVKAVAQWVKSWNYFEAAMGLAAINSVINTPQRLEETLAVKWEEQPSKDVFVQMREQLRGKKVAVIGHFRDLELLAPLCELSILERRPQQGDYPDPACEYILPQQDFVFITATTLINKTLPRLLELSRNAFVVLAGPSTPLSPVLFEYGIDMLAGTAVVEQQTVWQLMQEGDRQKFFDTGAKMVQVAAKDYSIFRNTPEYRQALA</sequence>
<evidence type="ECO:0000259" key="1">
    <source>
        <dbReference type="Pfam" id="PF04016"/>
    </source>
</evidence>
<comment type="caution">
    <text evidence="3">The sequence shown here is derived from an EMBL/GenBank/DDBJ whole genome shotgun (WGS) entry which is preliminary data.</text>
</comment>
<feature type="domain" description="Putative heavy-metal chelation" evidence="1">
    <location>
        <begin position="115"/>
        <end position="245"/>
    </location>
</feature>
<keyword evidence="4" id="KW-1185">Reference proteome</keyword>
<reference evidence="3 4" key="1">
    <citation type="submission" date="2016-01" db="EMBL/GenBank/DDBJ databases">
        <authorList>
            <person name="Brown R."/>
        </authorList>
    </citation>
    <scope>NUCLEOTIDE SEQUENCE [LARGE SCALE GENOMIC DNA]</scope>
    <source>
        <strain evidence="3">Sporomusa sphaeroides DSM 2875</strain>
    </source>
</reference>
<dbReference type="RefSeq" id="WP_075753848.1">
    <property type="nucleotide sequence ID" value="NZ_CP146991.1"/>
</dbReference>
<dbReference type="Pfam" id="PF04016">
    <property type="entry name" value="DUF364"/>
    <property type="match status" value="1"/>
</dbReference>
<dbReference type="EMBL" id="FCOW01000002">
    <property type="protein sequence ID" value="CVK17951.1"/>
    <property type="molecule type" value="Genomic_DNA"/>
</dbReference>
<dbReference type="InterPro" id="IPR007161">
    <property type="entry name" value="DUF364"/>
</dbReference>
<evidence type="ECO:0008006" key="5">
    <source>
        <dbReference type="Google" id="ProtNLM"/>
    </source>
</evidence>
<organism evidence="3 4">
    <name type="scientific">Sporomusa sphaeroides DSM 2875</name>
    <dbReference type="NCBI Taxonomy" id="1337886"/>
    <lineage>
        <taxon>Bacteria</taxon>
        <taxon>Bacillati</taxon>
        <taxon>Bacillota</taxon>
        <taxon>Negativicutes</taxon>
        <taxon>Selenomonadales</taxon>
        <taxon>Sporomusaceae</taxon>
        <taxon>Sporomusa</taxon>
    </lineage>
</organism>
<accession>A0ABM9W1U6</accession>
<dbReference type="InterPro" id="IPR025251">
    <property type="entry name" value="DUF4213"/>
</dbReference>
<name>A0ABM9W1U6_9FIRM</name>
<gene>
    <name evidence="3" type="ORF">SSPH_00587</name>
</gene>
<dbReference type="Gene3D" id="3.40.50.11590">
    <property type="match status" value="1"/>
</dbReference>
<proteinExistence type="predicted"/>
<dbReference type="Pfam" id="PF13938">
    <property type="entry name" value="DUF4213"/>
    <property type="match status" value="1"/>
</dbReference>
<protein>
    <recommendedName>
        <fullName evidence="5">Heavy-metal chelation domain-containing protein</fullName>
    </recommendedName>
</protein>
<dbReference type="SUPFAM" id="SSF159713">
    <property type="entry name" value="Dhaf3308-like"/>
    <property type="match status" value="1"/>
</dbReference>
<evidence type="ECO:0000259" key="2">
    <source>
        <dbReference type="Pfam" id="PF13938"/>
    </source>
</evidence>
<feature type="domain" description="DUF4213" evidence="2">
    <location>
        <begin position="10"/>
        <end position="90"/>
    </location>
</feature>